<protein>
    <submittedName>
        <fullName evidence="1">Uncharacterized protein</fullName>
    </submittedName>
</protein>
<evidence type="ECO:0000313" key="2">
    <source>
        <dbReference type="Proteomes" id="UP000033881"/>
    </source>
</evidence>
<dbReference type="Proteomes" id="UP000033881">
    <property type="component" value="Unassembled WGS sequence"/>
</dbReference>
<sequence>AESLDELTVLCEDIQAIEIDEIDSVLVALIKKA</sequence>
<organism evidence="1 2">
    <name type="scientific">Candidatus Woesebacteria bacterium GW2011_GWB1_39_12</name>
    <dbReference type="NCBI Taxonomy" id="1618574"/>
    <lineage>
        <taxon>Bacteria</taxon>
        <taxon>Candidatus Woeseibacteriota</taxon>
    </lineage>
</organism>
<accession>A0A0G0Q910</accession>
<dbReference type="STRING" id="1618574.UT24_C0040G0003"/>
<reference evidence="1 2" key="1">
    <citation type="journal article" date="2015" name="Nature">
        <title>rRNA introns, odd ribosomes, and small enigmatic genomes across a large radiation of phyla.</title>
        <authorList>
            <person name="Brown C.T."/>
            <person name="Hug L.A."/>
            <person name="Thomas B.C."/>
            <person name="Sharon I."/>
            <person name="Castelle C.J."/>
            <person name="Singh A."/>
            <person name="Wilkins M.J."/>
            <person name="Williams K.H."/>
            <person name="Banfield J.F."/>
        </authorList>
    </citation>
    <scope>NUCLEOTIDE SEQUENCE [LARGE SCALE GENOMIC DNA]</scope>
</reference>
<dbReference type="AlphaFoldDB" id="A0A0G0Q910"/>
<feature type="non-terminal residue" evidence="1">
    <location>
        <position position="1"/>
    </location>
</feature>
<evidence type="ECO:0000313" key="1">
    <source>
        <dbReference type="EMBL" id="KKQ98161.1"/>
    </source>
</evidence>
<name>A0A0G0Q910_9BACT</name>
<comment type="caution">
    <text evidence="1">The sequence shown here is derived from an EMBL/GenBank/DDBJ whole genome shotgun (WGS) entry which is preliminary data.</text>
</comment>
<gene>
    <name evidence="1" type="ORF">UT24_C0040G0003</name>
</gene>
<dbReference type="EMBL" id="LBWB01000040">
    <property type="protein sequence ID" value="KKQ98161.1"/>
    <property type="molecule type" value="Genomic_DNA"/>
</dbReference>
<proteinExistence type="predicted"/>